<dbReference type="RefSeq" id="WP_279298493.1">
    <property type="nucleotide sequence ID" value="NZ_JAOTIF010000017.1"/>
</dbReference>
<feature type="signal peptide" evidence="1">
    <location>
        <begin position="1"/>
        <end position="19"/>
    </location>
</feature>
<comment type="caution">
    <text evidence="2">The sequence shown here is derived from an EMBL/GenBank/DDBJ whole genome shotgun (WGS) entry which is preliminary data.</text>
</comment>
<dbReference type="Proteomes" id="UP001155483">
    <property type="component" value="Unassembled WGS sequence"/>
</dbReference>
<gene>
    <name evidence="2" type="ORF">OCK74_18185</name>
</gene>
<protein>
    <submittedName>
        <fullName evidence="2">Helix-hairpin-helix domain-containing protein</fullName>
    </submittedName>
</protein>
<reference evidence="2" key="1">
    <citation type="submission" date="2022-09" db="EMBL/GenBank/DDBJ databases">
        <authorList>
            <person name="Yuan C."/>
            <person name="Ke Z."/>
        </authorList>
    </citation>
    <scope>NUCLEOTIDE SEQUENCE</scope>
    <source>
        <strain evidence="2">LB-8</strain>
    </source>
</reference>
<name>A0A9X2XPJ5_9BACT</name>
<accession>A0A9X2XPJ5</accession>
<evidence type="ECO:0000313" key="3">
    <source>
        <dbReference type="Proteomes" id="UP001155483"/>
    </source>
</evidence>
<keyword evidence="1" id="KW-0732">Signal</keyword>
<dbReference type="SUPFAM" id="SSF47781">
    <property type="entry name" value="RuvA domain 2-like"/>
    <property type="match status" value="1"/>
</dbReference>
<sequence length="677" mass="77301">MTRFFVLMVMVLAVQAIYAQELPSGTQQQLENLAELTENETVDDILLQELESYKKRPLNLNEAEADELHVFPFLSALQIQNFLAYRKSLGGFIDIYELQSIPGWDISTIRKMQPFITIRKPVTFSASIKPRLKGGAHFLLLRSSRILENSDDYDTSRSAHYLGNPNYLLLRYQYKYNNLLQYGFTAENDAGEQFFKGAQSKGFDFYSAHLFTRNVGIFKAIALGDFSVNLGQGLVQWQSISFMKGAEAASIKKQAPVLKHYTSAGEFYFNRGVGLTIQKWNTEATLFGSVRKLDANIVKDSISGSEAVSSFISSGMHRSSSEIMDKASVEQHSIGGNLSWKVRSFHIGFNAVAHNFSSPVEKRDDPYNLFALKGSSAMNMSTDYSFTYRNFHFFGEAAADENFYKAILSGLLASLHSKVDLSVLHRHYEKDYVTVYGKAFSESTMPTNESGLYLGIRLRPTVNLTINAYSDVYKFAWLKYRVDAPSTGRDYMIQVTYQPNKQMELYTRYRNERKYINNTAAETELNEVIPKLRQQWRVHMSCVLASQLTWQNRMDVVWYDKGGNKEEEGFLFFTGLNYKPLKKLSANGRILFFETSGFYSRIYAYENDVSYSFTTPFYNGNGLRYYVNLNYDVLKHLSVWLKIARTSYQNNLSIDASDSGTNAMAKTEIRLQAALQF</sequence>
<evidence type="ECO:0000256" key="1">
    <source>
        <dbReference type="SAM" id="SignalP"/>
    </source>
</evidence>
<feature type="chain" id="PRO_5040867030" evidence="1">
    <location>
        <begin position="20"/>
        <end position="677"/>
    </location>
</feature>
<dbReference type="AlphaFoldDB" id="A0A9X2XPJ5"/>
<keyword evidence="3" id="KW-1185">Reference proteome</keyword>
<dbReference type="Pfam" id="PF12836">
    <property type="entry name" value="HHH_3"/>
    <property type="match status" value="1"/>
</dbReference>
<evidence type="ECO:0000313" key="2">
    <source>
        <dbReference type="EMBL" id="MCU7551054.1"/>
    </source>
</evidence>
<dbReference type="EMBL" id="JAOTIF010000017">
    <property type="protein sequence ID" value="MCU7551054.1"/>
    <property type="molecule type" value="Genomic_DNA"/>
</dbReference>
<dbReference type="InterPro" id="IPR010994">
    <property type="entry name" value="RuvA_2-like"/>
</dbReference>
<proteinExistence type="predicted"/>
<organism evidence="2 3">
    <name type="scientific">Paraflavisolibacter caeni</name>
    <dbReference type="NCBI Taxonomy" id="2982496"/>
    <lineage>
        <taxon>Bacteria</taxon>
        <taxon>Pseudomonadati</taxon>
        <taxon>Bacteroidota</taxon>
        <taxon>Chitinophagia</taxon>
        <taxon>Chitinophagales</taxon>
        <taxon>Chitinophagaceae</taxon>
        <taxon>Paraflavisolibacter</taxon>
    </lineage>
</organism>
<reference evidence="2" key="2">
    <citation type="submission" date="2023-04" db="EMBL/GenBank/DDBJ databases">
        <title>Paracnuella aquatica gen. nov., sp. nov., a member of the family Chitinophagaceae isolated from a hot spring.</title>
        <authorList>
            <person name="Wang C."/>
        </authorList>
    </citation>
    <scope>NUCLEOTIDE SEQUENCE</scope>
    <source>
        <strain evidence="2">LB-8</strain>
    </source>
</reference>